<proteinExistence type="predicted"/>
<accession>A0A5E4TTQ2</accession>
<dbReference type="Proteomes" id="UP000334380">
    <property type="component" value="Unassembled WGS sequence"/>
</dbReference>
<evidence type="ECO:0000313" key="2">
    <source>
        <dbReference type="EMBL" id="VVD90582.1"/>
    </source>
</evidence>
<protein>
    <submittedName>
        <fullName evidence="2">Uncharacterized protein</fullName>
    </submittedName>
</protein>
<dbReference type="AlphaFoldDB" id="A0A5E4TTQ2"/>
<gene>
    <name evidence="2" type="ORF">PTE31013_01610</name>
</gene>
<reference evidence="2 3" key="1">
    <citation type="submission" date="2019-08" db="EMBL/GenBank/DDBJ databases">
        <authorList>
            <person name="Peeters C."/>
        </authorList>
    </citation>
    <scope>NUCLEOTIDE SEQUENCE [LARGE SCALE GENOMIC DNA]</scope>
    <source>
        <strain evidence="2 3">LMG 31013</strain>
    </source>
</reference>
<dbReference type="EMBL" id="CABPRU010000003">
    <property type="protein sequence ID" value="VVD90582.1"/>
    <property type="molecule type" value="Genomic_DNA"/>
</dbReference>
<keyword evidence="3" id="KW-1185">Reference proteome</keyword>
<feature type="region of interest" description="Disordered" evidence="1">
    <location>
        <begin position="1"/>
        <end position="22"/>
    </location>
</feature>
<organism evidence="2 3">
    <name type="scientific">Pandoraea terrigena</name>
    <dbReference type="NCBI Taxonomy" id="2508292"/>
    <lineage>
        <taxon>Bacteria</taxon>
        <taxon>Pseudomonadati</taxon>
        <taxon>Pseudomonadota</taxon>
        <taxon>Betaproteobacteria</taxon>
        <taxon>Burkholderiales</taxon>
        <taxon>Burkholderiaceae</taxon>
        <taxon>Pandoraea</taxon>
    </lineage>
</organism>
<dbReference type="RefSeq" id="WP_174978486.1">
    <property type="nucleotide sequence ID" value="NZ_CABPRU010000003.1"/>
</dbReference>
<evidence type="ECO:0000313" key="3">
    <source>
        <dbReference type="Proteomes" id="UP000334380"/>
    </source>
</evidence>
<name>A0A5E4TTQ2_9BURK</name>
<sequence>MMGDGTYSARTAQTQDGRDDPAFREVMISAEYRHLPNMERSGNGAAD</sequence>
<evidence type="ECO:0000256" key="1">
    <source>
        <dbReference type="SAM" id="MobiDB-lite"/>
    </source>
</evidence>